<evidence type="ECO:0000313" key="1">
    <source>
        <dbReference type="EMBL" id="KAH0465352.1"/>
    </source>
</evidence>
<name>A0AAV7HA74_DENCH</name>
<keyword evidence="2" id="KW-1185">Reference proteome</keyword>
<dbReference type="EMBL" id="JAGFBR010000006">
    <property type="protein sequence ID" value="KAH0465352.1"/>
    <property type="molecule type" value="Genomic_DNA"/>
</dbReference>
<accession>A0AAV7HA74</accession>
<sequence length="199" mass="21932">MVRPRDSAMERSMSTICNAELESSPEVGSSRMRTAGSWTASTAIETRRRSPPDIELTRKEATWARPSSTRRVSTRVWMAVVGRPRRKRAVNARVSRTREVVDEDGGRGWGKWEAAGEELEKGGLASTAWSDDSKDLPGLGAASNVVEDMTYDGRLRGGNLGIHSFLAAPYFFEEVLAWVTIVDRVGDGLGFYLAALFPH</sequence>
<dbReference type="AlphaFoldDB" id="A0AAV7HA74"/>
<evidence type="ECO:0000313" key="2">
    <source>
        <dbReference type="Proteomes" id="UP000775213"/>
    </source>
</evidence>
<dbReference type="Proteomes" id="UP000775213">
    <property type="component" value="Unassembled WGS sequence"/>
</dbReference>
<comment type="caution">
    <text evidence="1">The sequence shown here is derived from an EMBL/GenBank/DDBJ whole genome shotgun (WGS) entry which is preliminary data.</text>
</comment>
<gene>
    <name evidence="1" type="ORF">IEQ34_005455</name>
</gene>
<reference evidence="1 2" key="1">
    <citation type="journal article" date="2021" name="Hortic Res">
        <title>Chromosome-scale assembly of the Dendrobium chrysotoxum genome enhances the understanding of orchid evolution.</title>
        <authorList>
            <person name="Zhang Y."/>
            <person name="Zhang G.Q."/>
            <person name="Zhang D."/>
            <person name="Liu X.D."/>
            <person name="Xu X.Y."/>
            <person name="Sun W.H."/>
            <person name="Yu X."/>
            <person name="Zhu X."/>
            <person name="Wang Z.W."/>
            <person name="Zhao X."/>
            <person name="Zhong W.Y."/>
            <person name="Chen H."/>
            <person name="Yin W.L."/>
            <person name="Huang T."/>
            <person name="Niu S.C."/>
            <person name="Liu Z.J."/>
        </authorList>
    </citation>
    <scope>NUCLEOTIDE SEQUENCE [LARGE SCALE GENOMIC DNA]</scope>
    <source>
        <strain evidence="1">Lindl</strain>
    </source>
</reference>
<proteinExistence type="predicted"/>
<protein>
    <submittedName>
        <fullName evidence="1">Uncharacterized protein</fullName>
    </submittedName>
</protein>
<organism evidence="1 2">
    <name type="scientific">Dendrobium chrysotoxum</name>
    <name type="common">Orchid</name>
    <dbReference type="NCBI Taxonomy" id="161865"/>
    <lineage>
        <taxon>Eukaryota</taxon>
        <taxon>Viridiplantae</taxon>
        <taxon>Streptophyta</taxon>
        <taxon>Embryophyta</taxon>
        <taxon>Tracheophyta</taxon>
        <taxon>Spermatophyta</taxon>
        <taxon>Magnoliopsida</taxon>
        <taxon>Liliopsida</taxon>
        <taxon>Asparagales</taxon>
        <taxon>Orchidaceae</taxon>
        <taxon>Epidendroideae</taxon>
        <taxon>Malaxideae</taxon>
        <taxon>Dendrobiinae</taxon>
        <taxon>Dendrobium</taxon>
    </lineage>
</organism>